<name>A0A1H0W050_9BACT</name>
<evidence type="ECO:0000313" key="1">
    <source>
        <dbReference type="EMBL" id="SDP84137.1"/>
    </source>
</evidence>
<keyword evidence="2" id="KW-1185">Reference proteome</keyword>
<protein>
    <submittedName>
        <fullName evidence="1">BFD-like [2Fe-2S] binding domain-containing protein</fullName>
    </submittedName>
</protein>
<dbReference type="InterPro" id="IPR041854">
    <property type="entry name" value="BFD-like_2Fe2S-bd_dom_sf"/>
</dbReference>
<dbReference type="EMBL" id="FNJI01000082">
    <property type="protein sequence ID" value="SDP84137.1"/>
    <property type="molecule type" value="Genomic_DNA"/>
</dbReference>
<dbReference type="CDD" id="cd10141">
    <property type="entry name" value="CopZ-like_Fer2_BFD-like"/>
    <property type="match status" value="1"/>
</dbReference>
<dbReference type="AlphaFoldDB" id="A0A1H0W050"/>
<reference evidence="1 2" key="1">
    <citation type="submission" date="2016-10" db="EMBL/GenBank/DDBJ databases">
        <authorList>
            <person name="de Groot N.N."/>
        </authorList>
    </citation>
    <scope>NUCLEOTIDE SEQUENCE [LARGE SCALE GENOMIC DNA]</scope>
    <source>
        <strain evidence="1 2">DSM 12130</strain>
    </source>
</reference>
<dbReference type="Proteomes" id="UP000199073">
    <property type="component" value="Unassembled WGS sequence"/>
</dbReference>
<organism evidence="1 2">
    <name type="scientific">Desulforhopalus singaporensis</name>
    <dbReference type="NCBI Taxonomy" id="91360"/>
    <lineage>
        <taxon>Bacteria</taxon>
        <taxon>Pseudomonadati</taxon>
        <taxon>Thermodesulfobacteriota</taxon>
        <taxon>Desulfobulbia</taxon>
        <taxon>Desulfobulbales</taxon>
        <taxon>Desulfocapsaceae</taxon>
        <taxon>Desulforhopalus</taxon>
    </lineage>
</organism>
<accession>A0A1H0W050</accession>
<dbReference type="STRING" id="91360.SAMN05660330_04348"/>
<evidence type="ECO:0000313" key="2">
    <source>
        <dbReference type="Proteomes" id="UP000199073"/>
    </source>
</evidence>
<gene>
    <name evidence="1" type="ORF">SAMN05660330_04348</name>
</gene>
<sequence>MLKDIICYCFNYTESDIEADILENRKSTIEERIKAEKKAGTCECVSKNPSGK</sequence>
<proteinExistence type="predicted"/>
<dbReference type="Gene3D" id="1.10.10.1100">
    <property type="entry name" value="BFD-like [2Fe-2S]-binding domain"/>
    <property type="match status" value="1"/>
</dbReference>
<dbReference type="RefSeq" id="WP_176761393.1">
    <property type="nucleotide sequence ID" value="NZ_FNJI01000082.1"/>
</dbReference>